<dbReference type="EMBL" id="JAKKPZ010000001">
    <property type="protein sequence ID" value="KAI1727893.1"/>
    <property type="molecule type" value="Genomic_DNA"/>
</dbReference>
<dbReference type="SMART" id="SM00155">
    <property type="entry name" value="PLDc"/>
    <property type="match status" value="2"/>
</dbReference>
<keyword evidence="13" id="KW-0472">Membrane</keyword>
<feature type="transmembrane region" description="Helical" evidence="13">
    <location>
        <begin position="549"/>
        <end position="568"/>
    </location>
</feature>
<dbReference type="Pfam" id="PF00614">
    <property type="entry name" value="PLDc"/>
    <property type="match status" value="1"/>
</dbReference>
<keyword evidence="5 11" id="KW-0808">Transferase</keyword>
<evidence type="ECO:0000256" key="9">
    <source>
        <dbReference type="ARBA" id="ARBA00023264"/>
    </source>
</evidence>
<dbReference type="SUPFAM" id="SSF56024">
    <property type="entry name" value="Phospholipase D/nuclease"/>
    <property type="match status" value="2"/>
</dbReference>
<dbReference type="Proteomes" id="UP001201812">
    <property type="component" value="Unassembled WGS sequence"/>
</dbReference>
<feature type="domain" description="PLD phosphodiesterase" evidence="14">
    <location>
        <begin position="98"/>
        <end position="124"/>
    </location>
</feature>
<dbReference type="GO" id="GO:0005524">
    <property type="term" value="F:ATP binding"/>
    <property type="evidence" value="ECO:0007669"/>
    <property type="project" value="UniProtKB-KW"/>
</dbReference>
<keyword evidence="9 11" id="KW-1208">Phospholipid metabolism</keyword>
<dbReference type="PANTHER" id="PTHR12586:SF1">
    <property type="entry name" value="CDP-DIACYLGLYCEROL--GLYCEROL-3-PHOSPHATE 3-PHOSPHATIDYLTRANSFERASE, MITOCHONDRIAL"/>
    <property type="match status" value="1"/>
</dbReference>
<dbReference type="GO" id="GO:0008444">
    <property type="term" value="F:CDP-diacylglycerol-glycerol-3-phosphate 3-phosphatidyltransferase activity"/>
    <property type="evidence" value="ECO:0007669"/>
    <property type="project" value="UniProtKB-EC"/>
</dbReference>
<keyword evidence="16" id="KW-1185">Reference proteome</keyword>
<proteinExistence type="inferred from homology"/>
<evidence type="ECO:0000256" key="10">
    <source>
        <dbReference type="ARBA" id="ARBA00048586"/>
    </source>
</evidence>
<organism evidence="15 16">
    <name type="scientific">Ditylenchus destructor</name>
    <dbReference type="NCBI Taxonomy" id="166010"/>
    <lineage>
        <taxon>Eukaryota</taxon>
        <taxon>Metazoa</taxon>
        <taxon>Ecdysozoa</taxon>
        <taxon>Nematoda</taxon>
        <taxon>Chromadorea</taxon>
        <taxon>Rhabditida</taxon>
        <taxon>Tylenchina</taxon>
        <taxon>Tylenchomorpha</taxon>
        <taxon>Sphaerularioidea</taxon>
        <taxon>Anguinidae</taxon>
        <taxon>Anguininae</taxon>
        <taxon>Ditylenchus</taxon>
    </lineage>
</organism>
<evidence type="ECO:0000256" key="3">
    <source>
        <dbReference type="ARBA" id="ARBA00010682"/>
    </source>
</evidence>
<gene>
    <name evidence="15" type="ORF">DdX_00033</name>
</gene>
<keyword evidence="6" id="KW-0677">Repeat</keyword>
<dbReference type="PROSITE" id="PS50035">
    <property type="entry name" value="PLD"/>
    <property type="match status" value="1"/>
</dbReference>
<keyword evidence="11" id="KW-0067">ATP-binding</keyword>
<evidence type="ECO:0000256" key="5">
    <source>
        <dbReference type="ARBA" id="ARBA00022679"/>
    </source>
</evidence>
<keyword evidence="4 11" id="KW-0444">Lipid biosynthesis</keyword>
<keyword evidence="7 11" id="KW-0443">Lipid metabolism</keyword>
<keyword evidence="11" id="KW-0547">Nucleotide-binding</keyword>
<dbReference type="GO" id="GO:0005739">
    <property type="term" value="C:mitochondrion"/>
    <property type="evidence" value="ECO:0007669"/>
    <property type="project" value="UniProtKB-SubCell"/>
</dbReference>
<evidence type="ECO:0000313" key="16">
    <source>
        <dbReference type="Proteomes" id="UP001201812"/>
    </source>
</evidence>
<comment type="subcellular location">
    <subcellularLocation>
        <location evidence="11">Mitochondrion</location>
    </subcellularLocation>
</comment>
<comment type="similarity">
    <text evidence="3 11">Belongs to the CDP-alcohol phosphatidyltransferase class-II family.</text>
</comment>
<evidence type="ECO:0000256" key="7">
    <source>
        <dbReference type="ARBA" id="ARBA00023098"/>
    </source>
</evidence>
<comment type="function">
    <text evidence="1 11">Functions in the biosynthesis of the anionic phospholipids phosphatidylglycerol and cardiolipin.</text>
</comment>
<evidence type="ECO:0000256" key="2">
    <source>
        <dbReference type="ARBA" id="ARBA00005042"/>
    </source>
</evidence>
<protein>
    <recommendedName>
        <fullName evidence="11">CDP-diacylglycerol--glycerol-3-phosphate 3-phosphatidyltransferase</fullName>
        <ecNumber evidence="11">2.7.8.5</ecNumber>
    </recommendedName>
</protein>
<evidence type="ECO:0000256" key="1">
    <source>
        <dbReference type="ARBA" id="ARBA00003537"/>
    </source>
</evidence>
<evidence type="ECO:0000259" key="14">
    <source>
        <dbReference type="PROSITE" id="PS50035"/>
    </source>
</evidence>
<evidence type="ECO:0000256" key="12">
    <source>
        <dbReference type="SAM" id="MobiDB-lite"/>
    </source>
</evidence>
<dbReference type="Gene3D" id="3.30.870.10">
    <property type="entry name" value="Endonuclease Chain A"/>
    <property type="match status" value="2"/>
</dbReference>
<evidence type="ECO:0000256" key="8">
    <source>
        <dbReference type="ARBA" id="ARBA00023209"/>
    </source>
</evidence>
<comment type="catalytic activity">
    <reaction evidence="10 11">
        <text>a CDP-1,2-diacyl-sn-glycerol + sn-glycerol 3-phosphate = a 1,2-diacyl-sn-glycero-3-phospho-(1'-sn-glycero-3'-phosphate) + CMP + H(+)</text>
        <dbReference type="Rhea" id="RHEA:12593"/>
        <dbReference type="ChEBI" id="CHEBI:15378"/>
        <dbReference type="ChEBI" id="CHEBI:57597"/>
        <dbReference type="ChEBI" id="CHEBI:58332"/>
        <dbReference type="ChEBI" id="CHEBI:60110"/>
        <dbReference type="ChEBI" id="CHEBI:60377"/>
        <dbReference type="EC" id="2.7.8.5"/>
    </reaction>
</comment>
<evidence type="ECO:0000256" key="11">
    <source>
        <dbReference type="RuleBase" id="RU365024"/>
    </source>
</evidence>
<dbReference type="AlphaFoldDB" id="A0AAD4RA11"/>
<accession>A0AAD4RA11</accession>
<dbReference type="InterPro" id="IPR001736">
    <property type="entry name" value="PLipase_D/transphosphatidylase"/>
</dbReference>
<sequence>MKWLVEECALPIPVESTSVRFMHTPSEFYSVLMENARNAKRRIVLASLYLGTGPHEVDLVDTIKQRLSDEPEIEIRFFYHPDMRGAMRNSLPQRLNEIFGVQHMKFFIFDDTIIISGANLSESYFTNRQDRYMLIENNPLLIEFFESIFEVISSCSLSLTSTGSLSFKGEPSLHPITCDQCIFRKTISDELLKAISNMKHKLEERKELNCDTILCPFLQMGPFDIHHEVDILTKLFGHQVNEIQMTMSTGYLNLYEPYTDTIFNRARYPLTILLASPQANGFYNASGLLGRIPLLYVYNSYELYQKLLSIPASDKPQILLSEYNRPDWTFHAKGIWIDSVDRHWAATLVGSSNYGYRSVFRDLEVGTLLMTTDEALIRRMSEERQSIMEFCSPMDSSVFLRKDHCVPMWIKIVTRRASSSAAQLNQSPSYARTHPIGNFLRKNQRRKYATQAETQRNPFESVEIRERLGGNRVRFIERRNHYSSGLSTSDKAINEQLEREHEGWKPVYRYNGIVKYTFLSKMKFVQTLLSAMLLPYGYYLHVNEAISDIVYGLMIAGSLSAPVILFAFTRTFNRIVGVISIHENEQVVRIGHISFWGGRKNTIVDMEDLVPLSYSPDSYTRSPFVRLCRHSDPSGFFLLNMTNVEIVDEKLAELVFGTTMLSGSEDILEESKEEEQRQEKPEGLKKNE</sequence>
<keyword evidence="13" id="KW-1133">Transmembrane helix</keyword>
<comment type="caution">
    <text evidence="15">The sequence shown here is derived from an EMBL/GenBank/DDBJ whole genome shotgun (WGS) entry which is preliminary data.</text>
</comment>
<feature type="region of interest" description="Disordered" evidence="12">
    <location>
        <begin position="666"/>
        <end position="688"/>
    </location>
</feature>
<dbReference type="InterPro" id="IPR016270">
    <property type="entry name" value="PGS1"/>
</dbReference>
<dbReference type="CDD" id="cd09137">
    <property type="entry name" value="PLDc_PGS1_euk_2"/>
    <property type="match status" value="1"/>
</dbReference>
<keyword evidence="11" id="KW-0496">Mitochondrion</keyword>
<name>A0AAD4RA11_9BILA</name>
<evidence type="ECO:0000256" key="6">
    <source>
        <dbReference type="ARBA" id="ARBA00022737"/>
    </source>
</evidence>
<dbReference type="GO" id="GO:0032049">
    <property type="term" value="P:cardiolipin biosynthetic process"/>
    <property type="evidence" value="ECO:0007669"/>
    <property type="project" value="InterPro"/>
</dbReference>
<comment type="pathway">
    <text evidence="2 11">Phospholipid metabolism; phosphatidylglycerol biosynthesis; phosphatidylglycerol from CDP-diacylglycerol: step 1/2.</text>
</comment>
<evidence type="ECO:0000256" key="4">
    <source>
        <dbReference type="ARBA" id="ARBA00022516"/>
    </source>
</evidence>
<keyword evidence="8 11" id="KW-0594">Phospholipid biosynthesis</keyword>
<evidence type="ECO:0000313" key="15">
    <source>
        <dbReference type="EMBL" id="KAI1727893.1"/>
    </source>
</evidence>
<dbReference type="EC" id="2.7.8.5" evidence="11"/>
<feature type="compositionally biased region" description="Basic and acidic residues" evidence="12">
    <location>
        <begin position="674"/>
        <end position="688"/>
    </location>
</feature>
<reference evidence="15" key="1">
    <citation type="submission" date="2022-01" db="EMBL/GenBank/DDBJ databases">
        <title>Genome Sequence Resource for Two Populations of Ditylenchus destructor, the Migratory Endoparasitic Phytonematode.</title>
        <authorList>
            <person name="Zhang H."/>
            <person name="Lin R."/>
            <person name="Xie B."/>
        </authorList>
    </citation>
    <scope>NUCLEOTIDE SEQUENCE</scope>
    <source>
        <strain evidence="15">BazhouSP</strain>
    </source>
</reference>
<evidence type="ECO:0000256" key="13">
    <source>
        <dbReference type="SAM" id="Phobius"/>
    </source>
</evidence>
<dbReference type="PANTHER" id="PTHR12586">
    <property type="entry name" value="CDP-DIACYLGLYCEROL--SERINE O-PHOSPHATIDYLTRANSFERASE"/>
    <property type="match status" value="1"/>
</dbReference>
<keyword evidence="13" id="KW-0812">Transmembrane</keyword>